<dbReference type="SUPFAM" id="SSF56112">
    <property type="entry name" value="Protein kinase-like (PK-like)"/>
    <property type="match status" value="1"/>
</dbReference>
<keyword evidence="9" id="KW-0472">Membrane</keyword>
<evidence type="ECO:0000256" key="1">
    <source>
        <dbReference type="ARBA" id="ARBA00010886"/>
    </source>
</evidence>
<dbReference type="PROSITE" id="PS00107">
    <property type="entry name" value="PROTEIN_KINASE_ATP"/>
    <property type="match status" value="1"/>
</dbReference>
<keyword evidence="9" id="KW-0812">Transmembrane</keyword>
<feature type="domain" description="Protein kinase" evidence="10">
    <location>
        <begin position="18"/>
        <end position="277"/>
    </location>
</feature>
<dbReference type="Gene3D" id="3.30.200.20">
    <property type="entry name" value="Phosphorylase Kinase, domain 1"/>
    <property type="match status" value="1"/>
</dbReference>
<evidence type="ECO:0000256" key="2">
    <source>
        <dbReference type="ARBA" id="ARBA00012513"/>
    </source>
</evidence>
<evidence type="ECO:0000313" key="12">
    <source>
        <dbReference type="Proteomes" id="UP000616839"/>
    </source>
</evidence>
<dbReference type="AlphaFoldDB" id="A0A927Q0Z3"/>
<accession>A0A927Q0Z3</accession>
<feature type="binding site" evidence="7">
    <location>
        <position position="46"/>
    </location>
    <ligand>
        <name>ATP</name>
        <dbReference type="ChEBI" id="CHEBI:30616"/>
    </ligand>
</feature>
<dbReference type="EC" id="2.7.11.1" evidence="2"/>
<dbReference type="EMBL" id="JACYXZ010000001">
    <property type="protein sequence ID" value="MBD8868979.1"/>
    <property type="molecule type" value="Genomic_DNA"/>
</dbReference>
<dbReference type="InterPro" id="IPR011009">
    <property type="entry name" value="Kinase-like_dom_sf"/>
</dbReference>
<reference evidence="11" key="1">
    <citation type="submission" date="2020-09" db="EMBL/GenBank/DDBJ databases">
        <title>Nocardioides sp. strain MJB4 16S ribosomal RNA gene Genome sequencing and assembly.</title>
        <authorList>
            <person name="Kim I."/>
        </authorList>
    </citation>
    <scope>NUCLEOTIDE SEQUENCE</scope>
    <source>
        <strain evidence="11">MJB4</strain>
    </source>
</reference>
<feature type="transmembrane region" description="Helical" evidence="9">
    <location>
        <begin position="442"/>
        <end position="462"/>
    </location>
</feature>
<feature type="transmembrane region" description="Helical" evidence="9">
    <location>
        <begin position="483"/>
        <end position="504"/>
    </location>
</feature>
<keyword evidence="5 11" id="KW-0418">Kinase</keyword>
<evidence type="ECO:0000256" key="6">
    <source>
        <dbReference type="ARBA" id="ARBA00022840"/>
    </source>
</evidence>
<dbReference type="PANTHER" id="PTHR43671">
    <property type="entry name" value="SERINE/THREONINE-PROTEIN KINASE NEK"/>
    <property type="match status" value="1"/>
</dbReference>
<keyword evidence="6 7" id="KW-0067">ATP-binding</keyword>
<feature type="region of interest" description="Disordered" evidence="8">
    <location>
        <begin position="259"/>
        <end position="330"/>
    </location>
</feature>
<keyword evidence="3" id="KW-0808">Transferase</keyword>
<proteinExistence type="inferred from homology"/>
<dbReference type="PROSITE" id="PS50011">
    <property type="entry name" value="PROTEIN_KINASE_DOM"/>
    <property type="match status" value="1"/>
</dbReference>
<gene>
    <name evidence="11" type="ORF">IE331_05015</name>
</gene>
<dbReference type="Proteomes" id="UP000616839">
    <property type="component" value="Unassembled WGS sequence"/>
</dbReference>
<evidence type="ECO:0000313" key="11">
    <source>
        <dbReference type="EMBL" id="MBD8868979.1"/>
    </source>
</evidence>
<organism evidence="11 12">
    <name type="scientific">Nocardioides donggukensis</name>
    <dbReference type="NCBI Taxonomy" id="2774019"/>
    <lineage>
        <taxon>Bacteria</taxon>
        <taxon>Bacillati</taxon>
        <taxon>Actinomycetota</taxon>
        <taxon>Actinomycetes</taxon>
        <taxon>Propionibacteriales</taxon>
        <taxon>Nocardioidaceae</taxon>
        <taxon>Nocardioides</taxon>
    </lineage>
</organism>
<dbReference type="Pfam" id="PF00069">
    <property type="entry name" value="Pkinase"/>
    <property type="match status" value="1"/>
</dbReference>
<evidence type="ECO:0000256" key="8">
    <source>
        <dbReference type="SAM" id="MobiDB-lite"/>
    </source>
</evidence>
<comment type="similarity">
    <text evidence="1">Belongs to the protein kinase superfamily. NEK Ser/Thr protein kinase family. NIMA subfamily.</text>
</comment>
<keyword evidence="12" id="KW-1185">Reference proteome</keyword>
<dbReference type="RefSeq" id="WP_192141053.1">
    <property type="nucleotide sequence ID" value="NZ_JACYXZ010000001.1"/>
</dbReference>
<dbReference type="Gene3D" id="1.10.510.10">
    <property type="entry name" value="Transferase(Phosphotransferase) domain 1"/>
    <property type="match status" value="1"/>
</dbReference>
<evidence type="ECO:0000256" key="5">
    <source>
        <dbReference type="ARBA" id="ARBA00022777"/>
    </source>
</evidence>
<protein>
    <recommendedName>
        <fullName evidence="2">non-specific serine/threonine protein kinase</fullName>
        <ecNumber evidence="2">2.7.11.1</ecNumber>
    </recommendedName>
</protein>
<dbReference type="CDD" id="cd14014">
    <property type="entry name" value="STKc_PknB_like"/>
    <property type="match status" value="1"/>
</dbReference>
<feature type="transmembrane region" description="Helical" evidence="9">
    <location>
        <begin position="370"/>
        <end position="387"/>
    </location>
</feature>
<keyword evidence="9" id="KW-1133">Transmembrane helix</keyword>
<evidence type="ECO:0000256" key="3">
    <source>
        <dbReference type="ARBA" id="ARBA00022679"/>
    </source>
</evidence>
<dbReference type="InterPro" id="IPR000719">
    <property type="entry name" value="Prot_kinase_dom"/>
</dbReference>
<evidence type="ECO:0000259" key="10">
    <source>
        <dbReference type="PROSITE" id="PS50011"/>
    </source>
</evidence>
<dbReference type="InterPro" id="IPR050660">
    <property type="entry name" value="NEK_Ser/Thr_kinase"/>
</dbReference>
<dbReference type="PROSITE" id="PS00108">
    <property type="entry name" value="PROTEIN_KINASE_ST"/>
    <property type="match status" value="1"/>
</dbReference>
<dbReference type="InterPro" id="IPR008271">
    <property type="entry name" value="Ser/Thr_kinase_AS"/>
</dbReference>
<evidence type="ECO:0000256" key="9">
    <source>
        <dbReference type="SAM" id="Phobius"/>
    </source>
</evidence>
<keyword evidence="4 7" id="KW-0547">Nucleotide-binding</keyword>
<evidence type="ECO:0000256" key="4">
    <source>
        <dbReference type="ARBA" id="ARBA00022741"/>
    </source>
</evidence>
<dbReference type="GO" id="GO:0004674">
    <property type="term" value="F:protein serine/threonine kinase activity"/>
    <property type="evidence" value="ECO:0007669"/>
    <property type="project" value="UniProtKB-KW"/>
</dbReference>
<dbReference type="SMART" id="SM00220">
    <property type="entry name" value="S_TKc"/>
    <property type="match status" value="1"/>
</dbReference>
<evidence type="ECO:0000256" key="7">
    <source>
        <dbReference type="PROSITE-ProRule" id="PRU10141"/>
    </source>
</evidence>
<name>A0A927Q0Z3_9ACTN</name>
<keyword evidence="11" id="KW-0723">Serine/threonine-protein kinase</keyword>
<dbReference type="InterPro" id="IPR017441">
    <property type="entry name" value="Protein_kinase_ATP_BS"/>
</dbReference>
<dbReference type="GO" id="GO:0005524">
    <property type="term" value="F:ATP binding"/>
    <property type="evidence" value="ECO:0007669"/>
    <property type="project" value="UniProtKB-UniRule"/>
</dbReference>
<feature type="transmembrane region" description="Helical" evidence="9">
    <location>
        <begin position="408"/>
        <end position="436"/>
    </location>
</feature>
<comment type="caution">
    <text evidence="11">The sequence shown here is derived from an EMBL/GenBank/DDBJ whole genome shotgun (WGS) entry which is preliminary data.</text>
</comment>
<dbReference type="PANTHER" id="PTHR43671:SF13">
    <property type="entry name" value="SERINE_THREONINE-PROTEIN KINASE NEK2"/>
    <property type="match status" value="1"/>
</dbReference>
<sequence length="528" mass="55299">MTTSPREQAPGPVTVGRYRLLSRLGEGGMGVVHLGLAPDGTRRAVKVLRPHVVGDEEARHRLAREVGSLSRVRSPRVAEIIDADPWGPVPFVATRYVPGLSLHEHVRERGPVTGPELVWLARCLAEALEAVHRAGVLHRDVKPSNVLMEGRTPVLIDFGLARVADDSPVTRTGWLLGTPGYLAPEILHGREPTTSADVHSWAATVAFAGTGRPPYGSGPSMAVMDRVRRGEHDLSGLEPAVAALVAACLDPDPDHRPDLSVVLGALGPPSDRRHPDPGPLGAGPMTVPLAAAPDHEPTDVAPRSWTYEEPEPDSSPPPAEREPYATPPPAVWPERVSVAERARRWLLAGSALALLAAGVGAAPYLAASVVAAGVVALRALSLTGAGAEDRRLRRGRTWYDAPQLVLSLPWFLLASLPGTLLLLASTAALVGSAALLLVLTDLGVPAALWTLGGVLGLVVWTGPGSSRVRSPARRVVLPVARGAGSTLAALALTAVVGTALVLVAGDGPDWTPARTAPWVGVDLPSVLR</sequence>